<feature type="domain" description="C-type lysozyme inhibitor" evidence="6">
    <location>
        <begin position="30"/>
        <end position="92"/>
    </location>
</feature>
<dbReference type="InterPro" id="IPR053147">
    <property type="entry name" value="Hsp_HslJ-like"/>
</dbReference>
<dbReference type="EMBL" id="FMXN01000004">
    <property type="protein sequence ID" value="SDB23541.1"/>
    <property type="molecule type" value="Genomic_DNA"/>
</dbReference>
<dbReference type="Pfam" id="PF03724">
    <property type="entry name" value="META"/>
    <property type="match status" value="1"/>
</dbReference>
<keyword evidence="8" id="KW-1185">Reference proteome</keyword>
<gene>
    <name evidence="7" type="ORF">SAMN02927930_00898</name>
</gene>
<name>A0A1G6BSF1_9GAMM</name>
<dbReference type="STRING" id="1159017.SAMN02927930_00898"/>
<reference evidence="8" key="1">
    <citation type="submission" date="2016-10" db="EMBL/GenBank/DDBJ databases">
        <authorList>
            <person name="Varghese N."/>
            <person name="Submissions S."/>
        </authorList>
    </citation>
    <scope>NUCLEOTIDE SEQUENCE [LARGE SCALE GENOMIC DNA]</scope>
    <source>
        <strain evidence="8">CGMCC 1.10824</strain>
    </source>
</reference>
<dbReference type="InterPro" id="IPR018660">
    <property type="entry name" value="MliC"/>
</dbReference>
<evidence type="ECO:0000256" key="2">
    <source>
        <dbReference type="ARBA" id="ARBA00023136"/>
    </source>
</evidence>
<dbReference type="PANTHER" id="PTHR35535">
    <property type="entry name" value="HEAT SHOCK PROTEIN HSLJ"/>
    <property type="match status" value="1"/>
</dbReference>
<keyword evidence="4" id="KW-0449">Lipoprotein</keyword>
<dbReference type="PANTHER" id="PTHR35535:SF1">
    <property type="entry name" value="HEAT SHOCK PROTEIN HSLJ"/>
    <property type="match status" value="1"/>
</dbReference>
<sequence length="304" mass="33197">MRLNTIVVSFGAVVLLTACDSAPSSNTINYQCGALSVAAEFAGADVTFHLGNHTTQLTQEVSASGARYLNAEQEIEFWTKGQEAHLTIAGQTYPLCLDVTALPQQFSARGNEPFWLIQHQSDSTSLRQPKGDQDFVNITVTAQAKNPSQWHLQLDENTKLEVAADLCHDSMTGMPYPYTATLTMAGQAMPGCAGEPHRLITGALWEMHASGLETAPSIQFTEDGTVFGYSGCNRFNGGYELTGEGLRFKPLAATRMMCSEPQMEIEQQVFQALEQVTLFDVGTEDNTLQLKANDTTVLRFVKTL</sequence>
<dbReference type="Gene3D" id="2.40.128.200">
    <property type="match status" value="1"/>
</dbReference>
<dbReference type="SUPFAM" id="SSF141488">
    <property type="entry name" value="YdhA-like"/>
    <property type="match status" value="1"/>
</dbReference>
<proteinExistence type="predicted"/>
<dbReference type="Pfam" id="PF09864">
    <property type="entry name" value="MliC"/>
    <property type="match status" value="1"/>
</dbReference>
<dbReference type="InterPro" id="IPR005184">
    <property type="entry name" value="DUF306_Meta_HslJ"/>
</dbReference>
<evidence type="ECO:0000256" key="1">
    <source>
        <dbReference type="ARBA" id="ARBA00022729"/>
    </source>
</evidence>
<dbReference type="Gene3D" id="2.40.128.270">
    <property type="match status" value="1"/>
</dbReference>
<evidence type="ECO:0000259" key="5">
    <source>
        <dbReference type="Pfam" id="PF03724"/>
    </source>
</evidence>
<feature type="domain" description="DUF306" evidence="5">
    <location>
        <begin position="215"/>
        <end position="300"/>
    </location>
</feature>
<evidence type="ECO:0000256" key="4">
    <source>
        <dbReference type="ARBA" id="ARBA00023288"/>
    </source>
</evidence>
<evidence type="ECO:0000259" key="6">
    <source>
        <dbReference type="Pfam" id="PF09864"/>
    </source>
</evidence>
<organism evidence="7 8">
    <name type="scientific">Pseudidiomarina indica</name>
    <dbReference type="NCBI Taxonomy" id="1159017"/>
    <lineage>
        <taxon>Bacteria</taxon>
        <taxon>Pseudomonadati</taxon>
        <taxon>Pseudomonadota</taxon>
        <taxon>Gammaproteobacteria</taxon>
        <taxon>Alteromonadales</taxon>
        <taxon>Idiomarinaceae</taxon>
        <taxon>Pseudidiomarina</taxon>
    </lineage>
</organism>
<dbReference type="AlphaFoldDB" id="A0A1G6BSF1"/>
<dbReference type="InterPro" id="IPR036328">
    <property type="entry name" value="MliC_sf"/>
</dbReference>
<evidence type="ECO:0000313" key="7">
    <source>
        <dbReference type="EMBL" id="SDB23541.1"/>
    </source>
</evidence>
<keyword evidence="2" id="KW-0472">Membrane</keyword>
<keyword evidence="1" id="KW-0732">Signal</keyword>
<dbReference type="PROSITE" id="PS51257">
    <property type="entry name" value="PROKAR_LIPOPROTEIN"/>
    <property type="match status" value="1"/>
</dbReference>
<accession>A0A1G6BSF1</accession>
<dbReference type="Proteomes" id="UP000199626">
    <property type="component" value="Unassembled WGS sequence"/>
</dbReference>
<evidence type="ECO:0000313" key="8">
    <source>
        <dbReference type="Proteomes" id="UP000199626"/>
    </source>
</evidence>
<dbReference type="InterPro" id="IPR038670">
    <property type="entry name" value="HslJ-like_sf"/>
</dbReference>
<evidence type="ECO:0000256" key="3">
    <source>
        <dbReference type="ARBA" id="ARBA00023139"/>
    </source>
</evidence>
<dbReference type="RefSeq" id="WP_176754917.1">
    <property type="nucleotide sequence ID" value="NZ_FMXN01000004.1"/>
</dbReference>
<keyword evidence="3" id="KW-0564">Palmitate</keyword>
<protein>
    <submittedName>
        <fullName evidence="7">Membrane-bound lysozyme-inhibitor of c-type lysozyme</fullName>
    </submittedName>
</protein>